<feature type="chain" id="PRO_5007054471" description="NADH dehydrogenase" evidence="1">
    <location>
        <begin position="22"/>
        <end position="134"/>
    </location>
</feature>
<dbReference type="EMBL" id="LQBP01000004">
    <property type="protein sequence ID" value="KUJ79313.1"/>
    <property type="molecule type" value="Genomic_DNA"/>
</dbReference>
<dbReference type="Pfam" id="PF17267">
    <property type="entry name" value="DUF5333"/>
    <property type="match status" value="1"/>
</dbReference>
<protein>
    <recommendedName>
        <fullName evidence="4">NADH dehydrogenase</fullName>
    </recommendedName>
</protein>
<dbReference type="OrthoDB" id="7658992at2"/>
<dbReference type="RefSeq" id="WP_068336335.1">
    <property type="nucleotide sequence ID" value="NZ_LQBP01000004.1"/>
</dbReference>
<proteinExistence type="predicted"/>
<reference evidence="3" key="1">
    <citation type="submission" date="2015-12" db="EMBL/GenBank/DDBJ databases">
        <authorList>
            <person name="Zhang G."/>
            <person name="Stingl U."/>
        </authorList>
    </citation>
    <scope>NUCLEOTIDE SEQUENCE [LARGE SCALE GENOMIC DNA]</scope>
    <source>
        <strain evidence="3">ZGT108</strain>
    </source>
</reference>
<evidence type="ECO:0000313" key="2">
    <source>
        <dbReference type="EMBL" id="KUJ79313.1"/>
    </source>
</evidence>
<gene>
    <name evidence="2" type="ORF">AVO44_08760</name>
</gene>
<sequence>MSGVKLLAILSVLALPMVAEAKPPLRDVKEIDDELYYIAIANEISEYCPSISGRRLKAIGVMWGLKSTANNLGYSDDEIRAYVESDAEKDRMRAKGEAYLAQNGVSYEDQNSFCALGRKEIERNSAVGVYLRAN</sequence>
<dbReference type="STRING" id="1685378.AVO44_08760"/>
<keyword evidence="3" id="KW-1185">Reference proteome</keyword>
<evidence type="ECO:0000256" key="1">
    <source>
        <dbReference type="SAM" id="SignalP"/>
    </source>
</evidence>
<evidence type="ECO:0008006" key="4">
    <source>
        <dbReference type="Google" id="ProtNLM"/>
    </source>
</evidence>
<comment type="caution">
    <text evidence="2">The sequence shown here is derived from an EMBL/GenBank/DDBJ whole genome shotgun (WGS) entry which is preliminary data.</text>
</comment>
<accession>A0A0X3TUB0</accession>
<evidence type="ECO:0000313" key="3">
    <source>
        <dbReference type="Proteomes" id="UP000053690"/>
    </source>
</evidence>
<name>A0A0X3TUB0_9RHOB</name>
<dbReference type="Proteomes" id="UP000053690">
    <property type="component" value="Unassembled WGS sequence"/>
</dbReference>
<keyword evidence="1" id="KW-0732">Signal</keyword>
<feature type="signal peptide" evidence="1">
    <location>
        <begin position="1"/>
        <end position="21"/>
    </location>
</feature>
<dbReference type="InterPro" id="IPR020349">
    <property type="entry name" value="Uncharacterised_14.7kDa"/>
</dbReference>
<organism evidence="2 3">
    <name type="scientific">Ruegeria profundi</name>
    <dbReference type="NCBI Taxonomy" id="1685378"/>
    <lineage>
        <taxon>Bacteria</taxon>
        <taxon>Pseudomonadati</taxon>
        <taxon>Pseudomonadota</taxon>
        <taxon>Alphaproteobacteria</taxon>
        <taxon>Rhodobacterales</taxon>
        <taxon>Roseobacteraceae</taxon>
        <taxon>Ruegeria</taxon>
    </lineage>
</organism>
<dbReference type="AlphaFoldDB" id="A0A0X3TUB0"/>